<keyword evidence="3" id="KW-1185">Reference proteome</keyword>
<organism evidence="2 3">
    <name type="scientific">Lachnellula occidentalis</name>
    <dbReference type="NCBI Taxonomy" id="215460"/>
    <lineage>
        <taxon>Eukaryota</taxon>
        <taxon>Fungi</taxon>
        <taxon>Dikarya</taxon>
        <taxon>Ascomycota</taxon>
        <taxon>Pezizomycotina</taxon>
        <taxon>Leotiomycetes</taxon>
        <taxon>Helotiales</taxon>
        <taxon>Lachnaceae</taxon>
        <taxon>Lachnellula</taxon>
    </lineage>
</organism>
<feature type="compositionally biased region" description="Basic and acidic residues" evidence="1">
    <location>
        <begin position="552"/>
        <end position="562"/>
    </location>
</feature>
<gene>
    <name evidence="2" type="ORF">LOCC1_G000457</name>
</gene>
<name>A0A8H8S800_9HELO</name>
<comment type="caution">
    <text evidence="2">The sequence shown here is derived from an EMBL/GenBank/DDBJ whole genome shotgun (WGS) entry which is preliminary data.</text>
</comment>
<sequence length="585" mass="68253">ENPWGYNPKSYRKFRKNLDEQHANPVPQPETYWKSYWTEERAKDDWTAAPAPKSEEQLSKEKIEKNLAGWPWKGVPQKLLTVSPYAYNYYNEEPPYNRVQAPFQMNEVVQTSKLFTELFRARPVLEIIARHLFQYHSMSWQFFATCQEAGRTMAQVLGFWDVNGNFFGHCEEPPTVKGPHHDARVSLITIVAPVRRPEGPGAYVEQIENIHSLCLSVYNFAENIRNIQFHRVPFLSTRLLALLVPKMRKLENLGIYKCQLIHVGEAMRLLEIIQTDRMLGKEDQVSLDFFPNYHVGPEESHGEYCVGTYGASWDNWNGDSDIAIWAMVTRIIPQARKQGIDFESPHTAFRQWLDKSPCWRVDEMLEAISLFTTDPDYDPAAFAALVDCRNPDHYGNVAKYTGKIVHRPQGWKWSTQRIPCDTCHSSPLGIFFHYINVRPIVDANGDVRPNCTLRCLGCKFHIVLNKEKDHFKQRKRNTIREWLRGDDGEWNDADLLKAITDIENKGIILRATQMDDHRQELVKAGWDPEEAVQAPITERERNQKFSSFHRSPTVDDKRNDPKFMTEEEKRWKLIARPERRHEHGY</sequence>
<reference evidence="2 3" key="1">
    <citation type="submission" date="2018-05" db="EMBL/GenBank/DDBJ databases">
        <title>Genome sequencing and assembly of the regulated plant pathogen Lachnellula willkommii and related sister species for the development of diagnostic species identification markers.</title>
        <authorList>
            <person name="Giroux E."/>
            <person name="Bilodeau G."/>
        </authorList>
    </citation>
    <scope>NUCLEOTIDE SEQUENCE [LARGE SCALE GENOMIC DNA]</scope>
    <source>
        <strain evidence="2 3">CBS 160.35</strain>
    </source>
</reference>
<accession>A0A8H8S800</accession>
<dbReference type="EMBL" id="QGMI01000005">
    <property type="protein sequence ID" value="TVY49820.1"/>
    <property type="molecule type" value="Genomic_DNA"/>
</dbReference>
<evidence type="ECO:0000313" key="2">
    <source>
        <dbReference type="EMBL" id="TVY49820.1"/>
    </source>
</evidence>
<evidence type="ECO:0000313" key="3">
    <source>
        <dbReference type="Proteomes" id="UP000443090"/>
    </source>
</evidence>
<dbReference type="AlphaFoldDB" id="A0A8H8S800"/>
<feature type="non-terminal residue" evidence="2">
    <location>
        <position position="585"/>
    </location>
</feature>
<proteinExistence type="predicted"/>
<dbReference type="Proteomes" id="UP000443090">
    <property type="component" value="Unassembled WGS sequence"/>
</dbReference>
<dbReference type="OrthoDB" id="5428138at2759"/>
<protein>
    <submittedName>
        <fullName evidence="2">Uncharacterized protein</fullName>
    </submittedName>
</protein>
<evidence type="ECO:0000256" key="1">
    <source>
        <dbReference type="SAM" id="MobiDB-lite"/>
    </source>
</evidence>
<feature type="region of interest" description="Disordered" evidence="1">
    <location>
        <begin position="538"/>
        <end position="562"/>
    </location>
</feature>
<feature type="non-terminal residue" evidence="2">
    <location>
        <position position="1"/>
    </location>
</feature>